<dbReference type="InterPro" id="IPR000225">
    <property type="entry name" value="Armadillo"/>
</dbReference>
<dbReference type="Proteomes" id="UP000250275">
    <property type="component" value="Unassembled WGS sequence"/>
</dbReference>
<reference evidence="4 5" key="1">
    <citation type="submission" date="2015-07" db="EMBL/GenBank/DDBJ databases">
        <title>The genome of Eufriesea mexicana.</title>
        <authorList>
            <person name="Pan H."/>
            <person name="Kapheim K."/>
        </authorList>
    </citation>
    <scope>NUCLEOTIDE SEQUENCE [LARGE SCALE GENOMIC DNA]</scope>
    <source>
        <strain evidence="4">0111107269</strain>
        <tissue evidence="4">Whole body</tissue>
    </source>
</reference>
<evidence type="ECO:0000256" key="2">
    <source>
        <dbReference type="ARBA" id="ARBA00022737"/>
    </source>
</evidence>
<accession>A0A310SYU5</accession>
<organism evidence="4 5">
    <name type="scientific">Eufriesea mexicana</name>
    <dbReference type="NCBI Taxonomy" id="516756"/>
    <lineage>
        <taxon>Eukaryota</taxon>
        <taxon>Metazoa</taxon>
        <taxon>Ecdysozoa</taxon>
        <taxon>Arthropoda</taxon>
        <taxon>Hexapoda</taxon>
        <taxon>Insecta</taxon>
        <taxon>Pterygota</taxon>
        <taxon>Neoptera</taxon>
        <taxon>Endopterygota</taxon>
        <taxon>Hymenoptera</taxon>
        <taxon>Apocrita</taxon>
        <taxon>Aculeata</taxon>
        <taxon>Apoidea</taxon>
        <taxon>Anthophila</taxon>
        <taxon>Apidae</taxon>
        <taxon>Eufriesea</taxon>
    </lineage>
</organism>
<dbReference type="OrthoDB" id="66533at2759"/>
<dbReference type="InterPro" id="IPR000357">
    <property type="entry name" value="HEAT"/>
</dbReference>
<feature type="domain" description="DUF4042" evidence="3">
    <location>
        <begin position="69"/>
        <end position="245"/>
    </location>
</feature>
<sequence length="774" mass="86791">MNLPERTHVIPKCKNLKNHKAKLRKQPTKKVATEAKNNIVPECKGVNIYSSDSDNSDTESNNFIFMDSKVRLETARLLQALVENSQSREMFGFWPQIVATGSRNDARVLTRSILKESVSKVKQHMLSTLTELLIDAKPFLMHAEDVQQISFITFFGTVCLMIKELHFTLSLILYEETNVAVLTHGLKCAAALIQGTPYVRLKAGLATKLMRNCRPYIFHKDPTVRVAALSVFEAIASCDPITQEIFEILARHLTINVGSDQLYLNVSDNIEKSEEKEIDIEDFKNNLIDDYNNKLFKKTNICVLIHVCLESISNKTMSTPVRLQSLKLIGRMAFSTGSLVFSHVELITTTLVGVIQDSETQVILHACRALEIMAGCLMNIDSEDNNASIFWDIIFDPITQLLQHPQTIIREAACDCLGSISSTVFAQLQRQKAILIITILFGAVHDKESAVRAAGLRSLGMLVTLPALKEESGFLMDLANIVCLTANDKNLGVRIKGAWALANLCDCLCKEINHEDVEPIPLEILLPKIYQVSIKASKDNVKVKCNAVRALGSILYLCPNKYILKDTSLGLEALLNCATVGNDMKVRWNACRALGLVLSNDPDNILVSSWRDQVFPALCTLICDSPNFKVRTNAAWALYSCNSYGKYIVILWKSLILAFENSQHVPSYIEYPHRDALIQQLCLTLSHVAACTEVSDLQNLWIEISEHVDDVSNYVKQFQEIIVPEKMGNLIKAKSQLEKYVKIAPLLEERKIAQSLANIFERTKRYDNLNSTIL</sequence>
<feature type="non-terminal residue" evidence="4">
    <location>
        <position position="774"/>
    </location>
</feature>
<dbReference type="InterPro" id="IPR011989">
    <property type="entry name" value="ARM-like"/>
</dbReference>
<dbReference type="Pfam" id="PF13251">
    <property type="entry name" value="DUF4042"/>
    <property type="match status" value="1"/>
</dbReference>
<dbReference type="PANTHER" id="PTHR13366:SF0">
    <property type="entry name" value="HEAT REPEAT-CONTAINING PROTEIN 6"/>
    <property type="match status" value="1"/>
</dbReference>
<keyword evidence="5" id="KW-1185">Reference proteome</keyword>
<gene>
    <name evidence="4" type="ORF">WN48_06775</name>
</gene>
<keyword evidence="2" id="KW-0677">Repeat</keyword>
<evidence type="ECO:0000313" key="5">
    <source>
        <dbReference type="Proteomes" id="UP000250275"/>
    </source>
</evidence>
<dbReference type="SUPFAM" id="SSF48371">
    <property type="entry name" value="ARM repeat"/>
    <property type="match status" value="1"/>
</dbReference>
<name>A0A310SYU5_9HYME</name>
<proteinExistence type="predicted"/>
<evidence type="ECO:0000259" key="3">
    <source>
        <dbReference type="Pfam" id="PF13251"/>
    </source>
</evidence>
<dbReference type="InterPro" id="IPR025283">
    <property type="entry name" value="DUF4042"/>
</dbReference>
<dbReference type="AlphaFoldDB" id="A0A310SYU5"/>
<dbReference type="Gene3D" id="1.25.10.10">
    <property type="entry name" value="Leucine-rich Repeat Variant"/>
    <property type="match status" value="2"/>
</dbReference>
<protein>
    <recommendedName>
        <fullName evidence="1">HEAT repeat-containing protein 6</fullName>
    </recommendedName>
</protein>
<dbReference type="PANTHER" id="PTHR13366">
    <property type="entry name" value="MALARIA ANTIGEN-RELATED"/>
    <property type="match status" value="1"/>
</dbReference>
<dbReference type="InterPro" id="IPR016024">
    <property type="entry name" value="ARM-type_fold"/>
</dbReference>
<dbReference type="InterPro" id="IPR052107">
    <property type="entry name" value="HEAT6"/>
</dbReference>
<dbReference type="Pfam" id="PF02985">
    <property type="entry name" value="HEAT"/>
    <property type="match status" value="1"/>
</dbReference>
<evidence type="ECO:0000256" key="1">
    <source>
        <dbReference type="ARBA" id="ARBA00015263"/>
    </source>
</evidence>
<evidence type="ECO:0000313" key="4">
    <source>
        <dbReference type="EMBL" id="OAD62957.1"/>
    </source>
</evidence>
<dbReference type="EMBL" id="KQ759767">
    <property type="protein sequence ID" value="OAD62957.1"/>
    <property type="molecule type" value="Genomic_DNA"/>
</dbReference>
<dbReference type="Pfam" id="PF00514">
    <property type="entry name" value="Arm"/>
    <property type="match status" value="1"/>
</dbReference>